<keyword evidence="4" id="KW-0472">Membrane</keyword>
<keyword evidence="4" id="KW-1133">Transmembrane helix</keyword>
<evidence type="ECO:0000256" key="4">
    <source>
        <dbReference type="SAM" id="Phobius"/>
    </source>
</evidence>
<evidence type="ECO:0000313" key="6">
    <source>
        <dbReference type="EMBL" id="TWJ08628.1"/>
    </source>
</evidence>
<dbReference type="InterPro" id="IPR029044">
    <property type="entry name" value="Nucleotide-diphossugar_trans"/>
</dbReference>
<dbReference type="EMBL" id="VLLK01000001">
    <property type="protein sequence ID" value="TWJ08628.1"/>
    <property type="molecule type" value="Genomic_DNA"/>
</dbReference>
<evidence type="ECO:0000313" key="7">
    <source>
        <dbReference type="Proteomes" id="UP000320547"/>
    </source>
</evidence>
<keyword evidence="2" id="KW-0328">Glycosyltransferase</keyword>
<evidence type="ECO:0000259" key="5">
    <source>
        <dbReference type="Pfam" id="PF00535"/>
    </source>
</evidence>
<comment type="caution">
    <text evidence="6">The sequence shown here is derived from an EMBL/GenBank/DDBJ whole genome shotgun (WGS) entry which is preliminary data.</text>
</comment>
<dbReference type="RefSeq" id="WP_067596967.1">
    <property type="nucleotide sequence ID" value="NZ_CP015963.1"/>
</dbReference>
<reference evidence="6 7" key="1">
    <citation type="submission" date="2019-07" db="EMBL/GenBank/DDBJ databases">
        <title>Genomic Encyclopedia of Archaeal and Bacterial Type Strains, Phase II (KMG-II): from individual species to whole genera.</title>
        <authorList>
            <person name="Goeker M."/>
        </authorList>
    </citation>
    <scope>NUCLEOTIDE SEQUENCE [LARGE SCALE GENOMIC DNA]</scope>
    <source>
        <strain evidence="6 7">ATCC BAA-2084</strain>
    </source>
</reference>
<dbReference type="AlphaFoldDB" id="A0A562USQ3"/>
<comment type="similarity">
    <text evidence="1">Belongs to the glycosyltransferase 2 family.</text>
</comment>
<feature type="transmembrane region" description="Helical" evidence="4">
    <location>
        <begin position="290"/>
        <end position="310"/>
    </location>
</feature>
<organism evidence="6 7">
    <name type="scientific">Altererythrobacter ishigakiensis</name>
    <dbReference type="NCBI Taxonomy" id="476157"/>
    <lineage>
        <taxon>Bacteria</taxon>
        <taxon>Pseudomonadati</taxon>
        <taxon>Pseudomonadota</taxon>
        <taxon>Alphaproteobacteria</taxon>
        <taxon>Sphingomonadales</taxon>
        <taxon>Erythrobacteraceae</taxon>
        <taxon>Altererythrobacter</taxon>
    </lineage>
</organism>
<evidence type="ECO:0000256" key="1">
    <source>
        <dbReference type="ARBA" id="ARBA00006739"/>
    </source>
</evidence>
<dbReference type="SUPFAM" id="SSF53448">
    <property type="entry name" value="Nucleotide-diphospho-sugar transferases"/>
    <property type="match status" value="1"/>
</dbReference>
<dbReference type="InterPro" id="IPR001173">
    <property type="entry name" value="Glyco_trans_2-like"/>
</dbReference>
<feature type="domain" description="Glycosyltransferase 2-like" evidence="5">
    <location>
        <begin position="47"/>
        <end position="209"/>
    </location>
</feature>
<keyword evidence="7" id="KW-1185">Reference proteome</keyword>
<evidence type="ECO:0000256" key="2">
    <source>
        <dbReference type="ARBA" id="ARBA00022676"/>
    </source>
</evidence>
<protein>
    <submittedName>
        <fullName evidence="6">Cellulose synthase/poly-beta-1,6-N-acetylglucosamine synthase-like glycosyltransferase</fullName>
    </submittedName>
</protein>
<dbReference type="STRING" id="476157.GCA_001663155_00500"/>
<accession>A0A562USQ3</accession>
<keyword evidence="4" id="KW-0812">Transmembrane</keyword>
<dbReference type="GO" id="GO:0016757">
    <property type="term" value="F:glycosyltransferase activity"/>
    <property type="evidence" value="ECO:0007669"/>
    <property type="project" value="UniProtKB-KW"/>
</dbReference>
<dbReference type="Gene3D" id="3.90.550.10">
    <property type="entry name" value="Spore Coat Polysaccharide Biosynthesis Protein SpsA, Chain A"/>
    <property type="match status" value="1"/>
</dbReference>
<proteinExistence type="inferred from homology"/>
<dbReference type="PANTHER" id="PTHR43630">
    <property type="entry name" value="POLY-BETA-1,6-N-ACETYL-D-GLUCOSAMINE SYNTHASE"/>
    <property type="match status" value="1"/>
</dbReference>
<dbReference type="Proteomes" id="UP000320547">
    <property type="component" value="Unassembled WGS sequence"/>
</dbReference>
<evidence type="ECO:0000256" key="3">
    <source>
        <dbReference type="ARBA" id="ARBA00022679"/>
    </source>
</evidence>
<name>A0A562USQ3_9SPHN</name>
<feature type="transmembrane region" description="Helical" evidence="4">
    <location>
        <begin position="316"/>
        <end position="335"/>
    </location>
</feature>
<gene>
    <name evidence="6" type="ORF">JN10_0243</name>
</gene>
<dbReference type="Pfam" id="PF00535">
    <property type="entry name" value="Glycos_transf_2"/>
    <property type="match status" value="1"/>
</dbReference>
<keyword evidence="3 6" id="KW-0808">Transferase</keyword>
<dbReference type="OrthoDB" id="9807795at2"/>
<dbReference type="PANTHER" id="PTHR43630:SF1">
    <property type="entry name" value="POLY-BETA-1,6-N-ACETYL-D-GLUCOSAMINE SYNTHASE"/>
    <property type="match status" value="1"/>
</dbReference>
<sequence length="375" mass="41668">MNIVLFALFAIFFLLLIFPFTVYPCSLRLLRTMPIRAENAQPNLTATIIFSAFNEAGAVRKKVENIRRIRELTSNIDAMVYVDQSSDGSLEMWQAHPDVVRVVAASERTGKAVGMGKMARQANSDILICTDANVEMAPEAPAELLKCFADPDVGGVCGRLVYTNSRDSSMAQANSAYWRIEEFIKREEGRTGSTLGADGSIFAVRRSLYPDVPSHLLDDFIVSMSVVFAGKRFVSAPNALAYEQTAAKSSEEFRRKRRIACRAFSSHRHISKEVRSLPLLDQYKYYSHRWLRWNSGLWLSLSGIFGLAWIVSFAGAPTGLTVGAIGSLLLLLCLFGPKTFAQIGDIVLSFTATQLGVMDALRGRKYQTWQPPSDR</sequence>